<accession>A0A1M6DF92</accession>
<evidence type="ECO:0000259" key="1">
    <source>
        <dbReference type="PROSITE" id="PS50851"/>
    </source>
</evidence>
<dbReference type="Gene3D" id="2.30.30.40">
    <property type="entry name" value="SH3 Domains"/>
    <property type="match status" value="1"/>
</dbReference>
<organism evidence="2 3">
    <name type="scientific">Malonomonas rubra DSM 5091</name>
    <dbReference type="NCBI Taxonomy" id="1122189"/>
    <lineage>
        <taxon>Bacteria</taxon>
        <taxon>Pseudomonadati</taxon>
        <taxon>Thermodesulfobacteriota</taxon>
        <taxon>Desulfuromonadia</taxon>
        <taxon>Desulfuromonadales</taxon>
        <taxon>Geopsychrobacteraceae</taxon>
        <taxon>Malonomonas</taxon>
    </lineage>
</organism>
<dbReference type="PANTHER" id="PTHR22617">
    <property type="entry name" value="CHEMOTAXIS SENSOR HISTIDINE KINASE-RELATED"/>
    <property type="match status" value="1"/>
</dbReference>
<proteinExistence type="predicted"/>
<dbReference type="GO" id="GO:0007165">
    <property type="term" value="P:signal transduction"/>
    <property type="evidence" value="ECO:0007669"/>
    <property type="project" value="InterPro"/>
</dbReference>
<dbReference type="GO" id="GO:0005829">
    <property type="term" value="C:cytosol"/>
    <property type="evidence" value="ECO:0007669"/>
    <property type="project" value="TreeGrafter"/>
</dbReference>
<dbReference type="InterPro" id="IPR036061">
    <property type="entry name" value="CheW-like_dom_sf"/>
</dbReference>
<evidence type="ECO:0000313" key="3">
    <source>
        <dbReference type="Proteomes" id="UP000184171"/>
    </source>
</evidence>
<feature type="domain" description="CheW-like" evidence="1">
    <location>
        <begin position="15"/>
        <end position="156"/>
    </location>
</feature>
<dbReference type="Gene3D" id="2.40.50.180">
    <property type="entry name" value="CheA-289, Domain 4"/>
    <property type="match status" value="1"/>
</dbReference>
<dbReference type="PROSITE" id="PS50851">
    <property type="entry name" value="CHEW"/>
    <property type="match status" value="1"/>
</dbReference>
<dbReference type="OrthoDB" id="9790406at2"/>
<dbReference type="InterPro" id="IPR039315">
    <property type="entry name" value="CheW"/>
</dbReference>
<dbReference type="EMBL" id="FQZT01000002">
    <property type="protein sequence ID" value="SHI71994.1"/>
    <property type="molecule type" value="Genomic_DNA"/>
</dbReference>
<dbReference type="AlphaFoldDB" id="A0A1M6DF92"/>
<gene>
    <name evidence="2" type="ORF">SAMN02745165_00662</name>
</gene>
<dbReference type="SUPFAM" id="SSF50341">
    <property type="entry name" value="CheW-like"/>
    <property type="match status" value="1"/>
</dbReference>
<dbReference type="RefSeq" id="WP_072905555.1">
    <property type="nucleotide sequence ID" value="NZ_FQZT01000002.1"/>
</dbReference>
<keyword evidence="3" id="KW-1185">Reference proteome</keyword>
<name>A0A1M6DF92_MALRU</name>
<sequence>MNDFATDTAERAVKPIKVACLRVGQQFYALDIMCIKEIIRTLPIVAVPKAPAYVDGVINLRKAVIPVVDLRRRFGLPALAEKEKKQRIVICAIDGRIVGLLADEVTEVVACSPADVRPTPYYLSGPEAEFFPGVCRKGDQLMMLLDPRKLLAFEATIDMSQLESGTLVAGD</sequence>
<protein>
    <submittedName>
        <fullName evidence="2">Purine-binding chemotaxis protein CheW</fullName>
    </submittedName>
</protein>
<dbReference type="STRING" id="1122189.SAMN02745165_00662"/>
<dbReference type="SMART" id="SM00260">
    <property type="entry name" value="CheW"/>
    <property type="match status" value="1"/>
</dbReference>
<dbReference type="CDD" id="cd00732">
    <property type="entry name" value="CheW"/>
    <property type="match status" value="1"/>
</dbReference>
<dbReference type="Proteomes" id="UP000184171">
    <property type="component" value="Unassembled WGS sequence"/>
</dbReference>
<dbReference type="InterPro" id="IPR002545">
    <property type="entry name" value="CheW-lke_dom"/>
</dbReference>
<dbReference type="PANTHER" id="PTHR22617:SF23">
    <property type="entry name" value="CHEMOTAXIS PROTEIN CHEW"/>
    <property type="match status" value="1"/>
</dbReference>
<reference evidence="2 3" key="1">
    <citation type="submission" date="2016-11" db="EMBL/GenBank/DDBJ databases">
        <authorList>
            <person name="Jaros S."/>
            <person name="Januszkiewicz K."/>
            <person name="Wedrychowicz H."/>
        </authorList>
    </citation>
    <scope>NUCLEOTIDE SEQUENCE [LARGE SCALE GENOMIC DNA]</scope>
    <source>
        <strain evidence="2 3">DSM 5091</strain>
    </source>
</reference>
<dbReference type="GO" id="GO:0006935">
    <property type="term" value="P:chemotaxis"/>
    <property type="evidence" value="ECO:0007669"/>
    <property type="project" value="InterPro"/>
</dbReference>
<dbReference type="Pfam" id="PF01584">
    <property type="entry name" value="CheW"/>
    <property type="match status" value="1"/>
</dbReference>
<evidence type="ECO:0000313" key="2">
    <source>
        <dbReference type="EMBL" id="SHI71994.1"/>
    </source>
</evidence>